<gene>
    <name evidence="4" type="ORF">SAMN05444277_101828</name>
</gene>
<feature type="signal peptide" evidence="2">
    <location>
        <begin position="1"/>
        <end position="20"/>
    </location>
</feature>
<dbReference type="InterPro" id="IPR006584">
    <property type="entry name" value="Cellulose-bd_IV"/>
</dbReference>
<dbReference type="PANTHER" id="PTHR46182:SF2">
    <property type="entry name" value="FI19480P1"/>
    <property type="match status" value="1"/>
</dbReference>
<evidence type="ECO:0000259" key="3">
    <source>
        <dbReference type="PROSITE" id="PS51175"/>
    </source>
</evidence>
<dbReference type="InterPro" id="IPR035986">
    <property type="entry name" value="PKD_dom_sf"/>
</dbReference>
<dbReference type="InterPro" id="IPR026444">
    <property type="entry name" value="Secre_tail"/>
</dbReference>
<dbReference type="SMART" id="SM00089">
    <property type="entry name" value="PKD"/>
    <property type="match status" value="3"/>
</dbReference>
<dbReference type="GO" id="GO:0031410">
    <property type="term" value="C:cytoplasmic vesicle"/>
    <property type="evidence" value="ECO:0007669"/>
    <property type="project" value="TreeGrafter"/>
</dbReference>
<dbReference type="Pfam" id="PF18962">
    <property type="entry name" value="Por_Secre_tail"/>
    <property type="match status" value="1"/>
</dbReference>
<dbReference type="PANTHER" id="PTHR46182">
    <property type="entry name" value="FI19480P1"/>
    <property type="match status" value="1"/>
</dbReference>
<dbReference type="OrthoDB" id="9805017at2"/>
<dbReference type="Proteomes" id="UP000199031">
    <property type="component" value="Unassembled WGS sequence"/>
</dbReference>
<dbReference type="Pfam" id="PF03422">
    <property type="entry name" value="CBM_6"/>
    <property type="match status" value="2"/>
</dbReference>
<dbReference type="InterPro" id="IPR005084">
    <property type="entry name" value="CBM6"/>
</dbReference>
<feature type="chain" id="PRO_5011642086" evidence="2">
    <location>
        <begin position="21"/>
        <end position="930"/>
    </location>
</feature>
<dbReference type="Gene3D" id="3.40.50.1820">
    <property type="entry name" value="alpha/beta hydrolase"/>
    <property type="match status" value="1"/>
</dbReference>
<name>A0A1I5SLV3_9BACT</name>
<dbReference type="InterPro" id="IPR008979">
    <property type="entry name" value="Galactose-bd-like_sf"/>
</dbReference>
<dbReference type="GO" id="GO:0030246">
    <property type="term" value="F:carbohydrate binding"/>
    <property type="evidence" value="ECO:0007669"/>
    <property type="project" value="InterPro"/>
</dbReference>
<reference evidence="4 5" key="1">
    <citation type="submission" date="2016-10" db="EMBL/GenBank/DDBJ databases">
        <authorList>
            <person name="de Groot N.N."/>
        </authorList>
    </citation>
    <scope>NUCLEOTIDE SEQUENCE [LARGE SCALE GENOMIC DNA]</scope>
    <source>
        <strain evidence="4 5">DSM 28286</strain>
    </source>
</reference>
<dbReference type="Gene3D" id="2.60.120.260">
    <property type="entry name" value="Galactose-binding domain-like"/>
    <property type="match status" value="2"/>
</dbReference>
<dbReference type="CDD" id="cd04080">
    <property type="entry name" value="CBM6_cellulase-like"/>
    <property type="match status" value="2"/>
</dbReference>
<accession>A0A1I5SLV3</accession>
<dbReference type="SUPFAM" id="SSF53474">
    <property type="entry name" value="alpha/beta-Hydrolases"/>
    <property type="match status" value="1"/>
</dbReference>
<evidence type="ECO:0000256" key="1">
    <source>
        <dbReference type="ARBA" id="ARBA00022729"/>
    </source>
</evidence>
<evidence type="ECO:0000313" key="5">
    <source>
        <dbReference type="Proteomes" id="UP000199031"/>
    </source>
</evidence>
<evidence type="ECO:0000256" key="2">
    <source>
        <dbReference type="SAM" id="SignalP"/>
    </source>
</evidence>
<dbReference type="InterPro" id="IPR029058">
    <property type="entry name" value="AB_hydrolase_fold"/>
</dbReference>
<dbReference type="CDD" id="cd00146">
    <property type="entry name" value="PKD"/>
    <property type="match status" value="2"/>
</dbReference>
<dbReference type="InterPro" id="IPR022409">
    <property type="entry name" value="PKD/Chitinase_dom"/>
</dbReference>
<sequence>MKMYVIAALLLLYFTYAASAQTVIGRQNVDQYPISSKGSTTYGLTWLPTDYASTSKSYPLIIFLHAAGEVGDGVSGLNNLIKVGLPKKIAQGWNPQAVNPSDKKNYQFIVVSPQAPTISGWSYTYAQVVYILADIEKRYRVDATRVYIIGESAGGGGTWSCVTNDSNFTKKISAIIPISPTGVNNPVKEYGNIQYISGKYGVKVWTICGTRDLFYNVVSLPYVNIINTATPAPLVPAVATGVAGYGHDTALWNKVTDASWRSNTFKLNLYEWMLQYQRAGSDPAVNKTPAANAGANKTITLPVNKTTLSGSGTDTDGTITAYLWTKVGGPNQFTIASPTSAKTTVTNLVAGTYQFELKVTDNSGAIAKDTAKVIVLPEPNMPPVVSAGKDQTIKLPVNSTTVTGTATDADGTITAHNWKKVAGPGSPVIKQPGALQTAITGLIQGSYKFEFSATDDDGATAKDTVVIKVQPLNIAPVANAGSDITLILPVNSTTLNGSGTDADGTISSYKWTKISGPAQYVISNSKAAKTTVTGLIAGTYIFRLTVTDNNGSSATDDVAIVVKAALTGYKAIPGKIEAEDYDAMNGVKKEATSDTGGGQDVGWIDKNDWMDYSVYVDSAGAYTASFRVATSLNNGKLQLRKPDGTVLATVDIPNTASYQGWCTRSVTVTLPQGYQTLRVISTEAAIWNINWISFVRGISAGIPIPSKVQAEDYSQMSGIQMEPTGDTGGGLDVGWINKNDWMDYTVYAAAAGTYSVNLRLATPNYSARLEIRKSDGTVLARVNIPRTGGYQKWSTASTSITIPSGKQTLRIVSTASQDWNINWIEFVRPDAAIAQMLNMPLQENATPFHIFPNPATDKFNIEINNGSTGVIHVQVCTMSGSIAKVFTLTKSVKGKQSFNLRADGLAKGLYIVRLQYGNKVESITQYLLIS</sequence>
<dbReference type="SMART" id="SM00606">
    <property type="entry name" value="CBD_IV"/>
    <property type="match status" value="2"/>
</dbReference>
<proteinExistence type="predicted"/>
<protein>
    <submittedName>
        <fullName evidence="4">Por secretion system C-terminal sorting domain-containing protein</fullName>
    </submittedName>
</protein>
<dbReference type="AlphaFoldDB" id="A0A1I5SLV3"/>
<keyword evidence="1 2" id="KW-0732">Signal</keyword>
<dbReference type="STRING" id="1465490.SAMN05444277_101828"/>
<dbReference type="Pfam" id="PF22352">
    <property type="entry name" value="K319L-like_PKD"/>
    <property type="match status" value="3"/>
</dbReference>
<dbReference type="InterPro" id="IPR013783">
    <property type="entry name" value="Ig-like_fold"/>
</dbReference>
<dbReference type="SUPFAM" id="SSF49299">
    <property type="entry name" value="PKD domain"/>
    <property type="match status" value="3"/>
</dbReference>
<organism evidence="4 5">
    <name type="scientific">Parafilimonas terrae</name>
    <dbReference type="NCBI Taxonomy" id="1465490"/>
    <lineage>
        <taxon>Bacteria</taxon>
        <taxon>Pseudomonadati</taxon>
        <taxon>Bacteroidota</taxon>
        <taxon>Chitinophagia</taxon>
        <taxon>Chitinophagales</taxon>
        <taxon>Chitinophagaceae</taxon>
        <taxon>Parafilimonas</taxon>
    </lineage>
</organism>
<dbReference type="SUPFAM" id="SSF49785">
    <property type="entry name" value="Galactose-binding domain-like"/>
    <property type="match status" value="2"/>
</dbReference>
<evidence type="ECO:0000313" key="4">
    <source>
        <dbReference type="EMBL" id="SFP71621.1"/>
    </source>
</evidence>
<dbReference type="GO" id="GO:0016020">
    <property type="term" value="C:membrane"/>
    <property type="evidence" value="ECO:0007669"/>
    <property type="project" value="TreeGrafter"/>
</dbReference>
<dbReference type="NCBIfam" id="TIGR04183">
    <property type="entry name" value="Por_Secre_tail"/>
    <property type="match status" value="1"/>
</dbReference>
<dbReference type="InterPro" id="IPR029865">
    <property type="entry name" value="KIAA0319-like"/>
</dbReference>
<feature type="domain" description="CBM6" evidence="3">
    <location>
        <begin position="706"/>
        <end position="827"/>
    </location>
</feature>
<dbReference type="PROSITE" id="PS51175">
    <property type="entry name" value="CBM6"/>
    <property type="match status" value="2"/>
</dbReference>
<feature type="domain" description="CBM6" evidence="3">
    <location>
        <begin position="574"/>
        <end position="695"/>
    </location>
</feature>
<dbReference type="Gene3D" id="2.60.40.10">
    <property type="entry name" value="Immunoglobulins"/>
    <property type="match status" value="3"/>
</dbReference>
<keyword evidence="5" id="KW-1185">Reference proteome</keyword>
<dbReference type="RefSeq" id="WP_090654717.1">
    <property type="nucleotide sequence ID" value="NZ_FOXQ01000001.1"/>
</dbReference>
<dbReference type="EMBL" id="FOXQ01000001">
    <property type="protein sequence ID" value="SFP71621.1"/>
    <property type="molecule type" value="Genomic_DNA"/>
</dbReference>